<proteinExistence type="inferred from homology"/>
<evidence type="ECO:0000313" key="7">
    <source>
        <dbReference type="EMBL" id="CAD5235225.1"/>
    </source>
</evidence>
<dbReference type="WBParaSite" id="BXY_0109600.1">
    <property type="protein sequence ID" value="BXY_0109600.1"/>
    <property type="gene ID" value="BXY_0109600"/>
</dbReference>
<dbReference type="SUPFAM" id="SSF53474">
    <property type="entry name" value="alpha/beta-Hydrolases"/>
    <property type="match status" value="1"/>
</dbReference>
<protein>
    <recommendedName>
        <fullName evidence="5">Carboxylic ester hydrolase</fullName>
        <ecNumber evidence="5">3.1.1.-</ecNumber>
    </recommendedName>
</protein>
<organism evidence="9 11">
    <name type="scientific">Bursaphelenchus xylophilus</name>
    <name type="common">Pinewood nematode worm</name>
    <name type="synonym">Aphelenchoides xylophilus</name>
    <dbReference type="NCBI Taxonomy" id="6326"/>
    <lineage>
        <taxon>Eukaryota</taxon>
        <taxon>Metazoa</taxon>
        <taxon>Ecdysozoa</taxon>
        <taxon>Nematoda</taxon>
        <taxon>Chromadorea</taxon>
        <taxon>Rhabditida</taxon>
        <taxon>Tylenchina</taxon>
        <taxon>Tylenchomorpha</taxon>
        <taxon>Aphelenchoidea</taxon>
        <taxon>Aphelenchoididae</taxon>
        <taxon>Bursaphelenchus</taxon>
    </lineage>
</organism>
<keyword evidence="3" id="KW-0719">Serine esterase</keyword>
<evidence type="ECO:0000313" key="10">
    <source>
        <dbReference type="Proteomes" id="UP000659654"/>
    </source>
</evidence>
<dbReference type="EMBL" id="CAJFDI010000006">
    <property type="protein sequence ID" value="CAD5235225.1"/>
    <property type="molecule type" value="Genomic_DNA"/>
</dbReference>
<evidence type="ECO:0000256" key="2">
    <source>
        <dbReference type="ARBA" id="ARBA00010515"/>
    </source>
</evidence>
<dbReference type="EC" id="3.1.1.-" evidence="5"/>
<feature type="domain" description="Carboxylesterase type B" evidence="6">
    <location>
        <begin position="15"/>
        <end position="290"/>
    </location>
</feature>
<dbReference type="OrthoDB" id="3200163at2759"/>
<dbReference type="Proteomes" id="UP000582659">
    <property type="component" value="Unassembled WGS sequence"/>
</dbReference>
<evidence type="ECO:0000256" key="4">
    <source>
        <dbReference type="ARBA" id="ARBA00022801"/>
    </source>
</evidence>
<accession>A0A1I7RK63</accession>
<dbReference type="AlphaFoldDB" id="A0A1I7RK63"/>
<evidence type="ECO:0000256" key="1">
    <source>
        <dbReference type="ARBA" id="ARBA00005964"/>
    </source>
</evidence>
<dbReference type="InterPro" id="IPR019826">
    <property type="entry name" value="Carboxylesterase_B_AS"/>
</dbReference>
<evidence type="ECO:0000256" key="5">
    <source>
        <dbReference type="RuleBase" id="RU361235"/>
    </source>
</evidence>
<dbReference type="InterPro" id="IPR029058">
    <property type="entry name" value="AB_hydrolase_fold"/>
</dbReference>
<dbReference type="Gene3D" id="3.40.50.1820">
    <property type="entry name" value="alpha/beta hydrolase"/>
    <property type="match status" value="1"/>
</dbReference>
<dbReference type="Proteomes" id="UP000095284">
    <property type="component" value="Unplaced"/>
</dbReference>
<evidence type="ECO:0000313" key="9">
    <source>
        <dbReference type="Proteomes" id="UP000095284"/>
    </source>
</evidence>
<dbReference type="PANTHER" id="PTHR44590:SF4">
    <property type="entry name" value="CARBOXYLIC ESTER HYDROLASE"/>
    <property type="match status" value="1"/>
</dbReference>
<dbReference type="Proteomes" id="UP000659654">
    <property type="component" value="Unassembled WGS sequence"/>
</dbReference>
<comment type="similarity">
    <text evidence="2">Belongs to the 'GDXG' lipolytic enzyme family.</text>
</comment>
<sequence>MGCGASQHSQLLPHPKVATKYGEIEGKRYLLRDRRVVNVFLGIPFAAPPIGDRRFRRPESPQPWNETLQCKLYKKRPMQPNFIWDLRRTGKGVSEDCLYLNIMAPAWENKEFKNGYPVFLYVHGGGYVLDSAAGYRYQDLSKQLVSKEVIAVTIEYRLAYFGFFCLDDKHCKGNFGMWDQAKAIKFVKDNIAKFGGDPEKITLCGQSAGGTSTDLLSLSPITRGLFQQKICMAGSAENQWAMSEKEWVIKFCREKALAEGFERTSDSEEWTEKENQECMEFLRKLPAGRLNYPVHSKLF</sequence>
<name>A0A1I7RK63_BURXY</name>
<reference evidence="8" key="2">
    <citation type="submission" date="2020-08" db="EMBL/GenBank/DDBJ databases">
        <authorList>
            <person name="Kikuchi T."/>
        </authorList>
    </citation>
    <scope>NUCLEOTIDE SEQUENCE</scope>
    <source>
        <strain evidence="7">Ka4C1</strain>
    </source>
</reference>
<dbReference type="InterPro" id="IPR002168">
    <property type="entry name" value="Lipase_GDXG_HIS_AS"/>
</dbReference>
<evidence type="ECO:0000313" key="11">
    <source>
        <dbReference type="WBParaSite" id="BXY_0109600.1"/>
    </source>
</evidence>
<dbReference type="GO" id="GO:0052689">
    <property type="term" value="F:carboxylic ester hydrolase activity"/>
    <property type="evidence" value="ECO:0007669"/>
    <property type="project" value="UniProtKB-KW"/>
</dbReference>
<comment type="similarity">
    <text evidence="1 5">Belongs to the type-B carboxylesterase/lipase family.</text>
</comment>
<keyword evidence="4 5" id="KW-0378">Hydrolase</keyword>
<dbReference type="SMR" id="A0A1I7RK63"/>
<gene>
    <name evidence="7" type="ORF">BXYJ_LOCUS15316</name>
</gene>
<evidence type="ECO:0000256" key="3">
    <source>
        <dbReference type="ARBA" id="ARBA00022487"/>
    </source>
</evidence>
<evidence type="ECO:0000259" key="6">
    <source>
        <dbReference type="Pfam" id="PF00135"/>
    </source>
</evidence>
<dbReference type="InterPro" id="IPR002018">
    <property type="entry name" value="CarbesteraseB"/>
</dbReference>
<dbReference type="PROSITE" id="PS00122">
    <property type="entry name" value="CARBOXYLESTERASE_B_1"/>
    <property type="match status" value="1"/>
</dbReference>
<dbReference type="Pfam" id="PF00135">
    <property type="entry name" value="COesterase"/>
    <property type="match status" value="1"/>
</dbReference>
<evidence type="ECO:0000313" key="8">
    <source>
        <dbReference type="EMBL" id="CAG9131475.1"/>
    </source>
</evidence>
<dbReference type="eggNOG" id="KOG1516">
    <property type="taxonomic scope" value="Eukaryota"/>
</dbReference>
<dbReference type="PANTHER" id="PTHR44590">
    <property type="entry name" value="CARBOXYLIC ESTER HYDROLASE-RELATED"/>
    <property type="match status" value="1"/>
</dbReference>
<dbReference type="PROSITE" id="PS01173">
    <property type="entry name" value="LIPASE_GDXG_HIS"/>
    <property type="match status" value="1"/>
</dbReference>
<reference evidence="11" key="1">
    <citation type="submission" date="2016-11" db="UniProtKB">
        <authorList>
            <consortium name="WormBaseParasite"/>
        </authorList>
    </citation>
    <scope>IDENTIFICATION</scope>
</reference>
<dbReference type="EMBL" id="CAJFCV020000006">
    <property type="protein sequence ID" value="CAG9131475.1"/>
    <property type="molecule type" value="Genomic_DNA"/>
</dbReference>
<keyword evidence="10" id="KW-1185">Reference proteome</keyword>